<dbReference type="Proteomes" id="UP001222800">
    <property type="component" value="Chromosome"/>
</dbReference>
<dbReference type="InterPro" id="IPR004089">
    <property type="entry name" value="MCPsignal_dom"/>
</dbReference>
<proteinExistence type="inferred from homology"/>
<reference evidence="7 8" key="1">
    <citation type="submission" date="2023-03" db="EMBL/GenBank/DDBJ databases">
        <title>Complete genome sequence of Tepidibacter sp. SWIR-1, isolated from a deep-sea hydrothermal vent.</title>
        <authorList>
            <person name="Li X."/>
        </authorList>
    </citation>
    <scope>NUCLEOTIDE SEQUENCE [LARGE SCALE GENOMIC DNA]</scope>
    <source>
        <strain evidence="7 8">SWIR-1</strain>
    </source>
</reference>
<dbReference type="SUPFAM" id="SSF58104">
    <property type="entry name" value="Methyl-accepting chemotaxis protein (MCP) signaling domain"/>
    <property type="match status" value="1"/>
</dbReference>
<evidence type="ECO:0000256" key="1">
    <source>
        <dbReference type="ARBA" id="ARBA00023224"/>
    </source>
</evidence>
<dbReference type="Pfam" id="PF00015">
    <property type="entry name" value="MCPsignal"/>
    <property type="match status" value="1"/>
</dbReference>
<keyword evidence="4" id="KW-0812">Transmembrane</keyword>
<feature type="transmembrane region" description="Helical" evidence="4">
    <location>
        <begin position="12"/>
        <end position="34"/>
    </location>
</feature>
<dbReference type="PANTHER" id="PTHR32089">
    <property type="entry name" value="METHYL-ACCEPTING CHEMOTAXIS PROTEIN MCPB"/>
    <property type="match status" value="1"/>
</dbReference>
<comment type="similarity">
    <text evidence="2">Belongs to the methyl-accepting chemotaxis (MCP) protein family.</text>
</comment>
<feature type="transmembrane region" description="Helical" evidence="4">
    <location>
        <begin position="293"/>
        <end position="312"/>
    </location>
</feature>
<keyword evidence="8" id="KW-1185">Reference proteome</keyword>
<keyword evidence="4" id="KW-1133">Transmembrane helix</keyword>
<keyword evidence="1 3" id="KW-0807">Transducer</keyword>
<dbReference type="PANTHER" id="PTHR32089:SF112">
    <property type="entry name" value="LYSOZYME-LIKE PROTEIN-RELATED"/>
    <property type="match status" value="1"/>
</dbReference>
<sequence length="670" mass="74187">MFRKFNNIRFKILTIPLIIMFMIISTISFININIAKTRLIDQMELDGVNLAKQIFNQIKNNEESIKIINGNIENDIRNLGEFISGNYATINNEYLVNIANTFKVDEINVTNSNGDVIYSNLESSVGAHFGEDHISSTVQYGNDNEFMEKIRKSRETDDYYKYGYVKISNGGMIQVGILANTVENLKRNLSIESLLDKLANEENIESVFLVDKNYTITSSSNKEDIGTIVKSEQLRSAIDNQEIHSSKYHDNDLNRDVYDITVPMHKDDVNIGSLDISISMDNINKAIASNIRMSIIVGIIAFIISSIIFYTISSNILNVIKNLVDSSQKVARGELVDDIDIKANDETGVLCNNFKDMIKSLKSIVDNVKAQASSTDEMSNHLTGISKEMSLGIESIVSAIQNIADGTTSQSYGLENINEILNNFTYKLTCIIDDIKDVDSNSKEISSTISDSTENVEKVISSVENVIIVFQELIEKISIVGQDINEINKITLLINQIADQTNLLALNASIEAARAGEQGRGFAVVADEIRKLAEQTKDSSQNINELIQTISGATESMIETSGTVNTELSNQKIDIDTAMNSFNKTILGINDIIPKIDVINKSATSLNNEKNIILEKIEEASSIAQEISASTEEISASSEQISESVSQVSSTASDLTDMTKNMTDYINEFK</sequence>
<dbReference type="SMART" id="SM00304">
    <property type="entry name" value="HAMP"/>
    <property type="match status" value="1"/>
</dbReference>
<evidence type="ECO:0000313" key="8">
    <source>
        <dbReference type="Proteomes" id="UP001222800"/>
    </source>
</evidence>
<evidence type="ECO:0000256" key="3">
    <source>
        <dbReference type="PROSITE-ProRule" id="PRU00284"/>
    </source>
</evidence>
<name>A0ABY8EBH0_9FIRM</name>
<evidence type="ECO:0000256" key="2">
    <source>
        <dbReference type="ARBA" id="ARBA00029447"/>
    </source>
</evidence>
<gene>
    <name evidence="7" type="ORF">P4S50_17550</name>
</gene>
<dbReference type="InterPro" id="IPR029151">
    <property type="entry name" value="Sensor-like_sf"/>
</dbReference>
<dbReference type="SMART" id="SM00283">
    <property type="entry name" value="MA"/>
    <property type="match status" value="1"/>
</dbReference>
<evidence type="ECO:0000256" key="4">
    <source>
        <dbReference type="SAM" id="Phobius"/>
    </source>
</evidence>
<evidence type="ECO:0000259" key="5">
    <source>
        <dbReference type="PROSITE" id="PS50111"/>
    </source>
</evidence>
<dbReference type="EMBL" id="CP120733">
    <property type="protein sequence ID" value="WFD10141.1"/>
    <property type="molecule type" value="Genomic_DNA"/>
</dbReference>
<dbReference type="PROSITE" id="PS50111">
    <property type="entry name" value="CHEMOTAXIS_TRANSDUC_2"/>
    <property type="match status" value="1"/>
</dbReference>
<accession>A0ABY8EBH0</accession>
<evidence type="ECO:0000313" key="7">
    <source>
        <dbReference type="EMBL" id="WFD10141.1"/>
    </source>
</evidence>
<dbReference type="CDD" id="cd06225">
    <property type="entry name" value="HAMP"/>
    <property type="match status" value="1"/>
</dbReference>
<protein>
    <submittedName>
        <fullName evidence="7">Methyl-accepting chemotaxis protein</fullName>
    </submittedName>
</protein>
<dbReference type="Gene3D" id="3.30.450.20">
    <property type="entry name" value="PAS domain"/>
    <property type="match status" value="1"/>
</dbReference>
<feature type="domain" description="Methyl-accepting transducer" evidence="5">
    <location>
        <begin position="385"/>
        <end position="642"/>
    </location>
</feature>
<dbReference type="SUPFAM" id="SSF103190">
    <property type="entry name" value="Sensory domain-like"/>
    <property type="match status" value="1"/>
</dbReference>
<dbReference type="Pfam" id="PF00672">
    <property type="entry name" value="HAMP"/>
    <property type="match status" value="1"/>
</dbReference>
<feature type="domain" description="HAMP" evidence="6">
    <location>
        <begin position="314"/>
        <end position="366"/>
    </location>
</feature>
<dbReference type="PROSITE" id="PS50885">
    <property type="entry name" value="HAMP"/>
    <property type="match status" value="1"/>
</dbReference>
<dbReference type="Gene3D" id="1.10.287.950">
    <property type="entry name" value="Methyl-accepting chemotaxis protein"/>
    <property type="match status" value="1"/>
</dbReference>
<evidence type="ECO:0000259" key="6">
    <source>
        <dbReference type="PROSITE" id="PS50885"/>
    </source>
</evidence>
<dbReference type="RefSeq" id="WP_277732118.1">
    <property type="nucleotide sequence ID" value="NZ_CP120733.1"/>
</dbReference>
<organism evidence="7 8">
    <name type="scientific">Tepidibacter hydrothermalis</name>
    <dbReference type="NCBI Taxonomy" id="3036126"/>
    <lineage>
        <taxon>Bacteria</taxon>
        <taxon>Bacillati</taxon>
        <taxon>Bacillota</taxon>
        <taxon>Clostridia</taxon>
        <taxon>Peptostreptococcales</taxon>
        <taxon>Peptostreptococcaceae</taxon>
        <taxon>Tepidibacter</taxon>
    </lineage>
</organism>
<dbReference type="InterPro" id="IPR003660">
    <property type="entry name" value="HAMP_dom"/>
</dbReference>
<keyword evidence="4" id="KW-0472">Membrane</keyword>